<evidence type="ECO:0000313" key="1">
    <source>
        <dbReference type="EMBL" id="NUU86234.1"/>
    </source>
</evidence>
<proteinExistence type="predicted"/>
<dbReference type="AlphaFoldDB" id="A0A6M2EMB7"/>
<organism evidence="1">
    <name type="scientific">Populus davidiana</name>
    <dbReference type="NCBI Taxonomy" id="266767"/>
    <lineage>
        <taxon>Eukaryota</taxon>
        <taxon>Viridiplantae</taxon>
        <taxon>Streptophyta</taxon>
        <taxon>Embryophyta</taxon>
        <taxon>Tracheophyta</taxon>
        <taxon>Spermatophyta</taxon>
        <taxon>Magnoliopsida</taxon>
        <taxon>eudicotyledons</taxon>
        <taxon>Gunneridae</taxon>
        <taxon>Pentapetalae</taxon>
        <taxon>rosids</taxon>
        <taxon>fabids</taxon>
        <taxon>Malpighiales</taxon>
        <taxon>Salicaceae</taxon>
        <taxon>Saliceae</taxon>
        <taxon>Populus</taxon>
    </lineage>
</organism>
<name>A0A6M2EMB7_9ROSI</name>
<reference evidence="1" key="1">
    <citation type="submission" date="2020-03" db="EMBL/GenBank/DDBJ databases">
        <authorList>
            <person name="Zhang R."/>
        </authorList>
    </citation>
    <scope>NUCLEOTIDE SEQUENCE</scope>
</reference>
<protein>
    <submittedName>
        <fullName evidence="1">Uncharacterized protein</fullName>
    </submittedName>
</protein>
<sequence length="104" mass="11516">MWAASVVAVVEMGKGETTPESKLGGAAVVFNRKREASAEGRRPGRRRSCGLIWVKAWCWSEGRRKEISSRSCCARAEALVLKDLGRVRVRYGVQTISAFWSGED</sequence>
<dbReference type="EMBL" id="GILB01005901">
    <property type="protein sequence ID" value="NUU86234.1"/>
    <property type="molecule type" value="Transcribed_RNA"/>
</dbReference>
<accession>A0A6M2EMB7</accession>